<dbReference type="InterPro" id="IPR038726">
    <property type="entry name" value="PDDEXK_AddAB-type"/>
</dbReference>
<keyword evidence="10" id="KW-1185">Reference proteome</keyword>
<dbReference type="EMBL" id="JAUSUG010000001">
    <property type="protein sequence ID" value="MDQ0253124.1"/>
    <property type="molecule type" value="Genomic_DNA"/>
</dbReference>
<keyword evidence="2" id="KW-0227">DNA damage</keyword>
<protein>
    <submittedName>
        <fullName evidence="9">Radical SAM protein with 4Fe4S-binding SPASM domain</fullName>
    </submittedName>
</protein>
<dbReference type="Gene3D" id="3.90.320.10">
    <property type="match status" value="1"/>
</dbReference>
<accession>A0ABT9ZPF9</accession>
<keyword evidence="6" id="KW-0238">DNA-binding</keyword>
<evidence type="ECO:0000256" key="4">
    <source>
        <dbReference type="ARBA" id="ARBA00022806"/>
    </source>
</evidence>
<evidence type="ECO:0000256" key="6">
    <source>
        <dbReference type="ARBA" id="ARBA00023125"/>
    </source>
</evidence>
<dbReference type="InterPro" id="IPR011604">
    <property type="entry name" value="PDDEXK-like_dom_sf"/>
</dbReference>
<keyword evidence="4" id="KW-0347">Helicase</keyword>
<keyword evidence="1" id="KW-0547">Nucleotide-binding</keyword>
<organism evidence="9 10">
    <name type="scientific">Evansella vedderi</name>
    <dbReference type="NCBI Taxonomy" id="38282"/>
    <lineage>
        <taxon>Bacteria</taxon>
        <taxon>Bacillati</taxon>
        <taxon>Bacillota</taxon>
        <taxon>Bacilli</taxon>
        <taxon>Bacillales</taxon>
        <taxon>Bacillaceae</taxon>
        <taxon>Evansella</taxon>
    </lineage>
</organism>
<evidence type="ECO:0000313" key="10">
    <source>
        <dbReference type="Proteomes" id="UP001230005"/>
    </source>
</evidence>
<dbReference type="RefSeq" id="WP_307321325.1">
    <property type="nucleotide sequence ID" value="NZ_JAUSUG010000001.1"/>
</dbReference>
<evidence type="ECO:0000256" key="1">
    <source>
        <dbReference type="ARBA" id="ARBA00022741"/>
    </source>
</evidence>
<reference evidence="9 10" key="1">
    <citation type="submission" date="2023-07" db="EMBL/GenBank/DDBJ databases">
        <title>Genomic Encyclopedia of Type Strains, Phase IV (KMG-IV): sequencing the most valuable type-strain genomes for metagenomic binning, comparative biology and taxonomic classification.</title>
        <authorList>
            <person name="Goeker M."/>
        </authorList>
    </citation>
    <scope>NUCLEOTIDE SEQUENCE [LARGE SCALE GENOMIC DNA]</scope>
    <source>
        <strain evidence="9 10">DSM 9768</strain>
    </source>
</reference>
<proteinExistence type="predicted"/>
<evidence type="ECO:0000256" key="3">
    <source>
        <dbReference type="ARBA" id="ARBA00022801"/>
    </source>
</evidence>
<evidence type="ECO:0000313" key="9">
    <source>
        <dbReference type="EMBL" id="MDQ0253124.1"/>
    </source>
</evidence>
<dbReference type="Pfam" id="PF12705">
    <property type="entry name" value="PDDEXK_1"/>
    <property type="match status" value="1"/>
</dbReference>
<name>A0ABT9ZPF9_9BACI</name>
<evidence type="ECO:0000259" key="8">
    <source>
        <dbReference type="Pfam" id="PF12705"/>
    </source>
</evidence>
<comment type="caution">
    <text evidence="9">The sequence shown here is derived from an EMBL/GenBank/DDBJ whole genome shotgun (WGS) entry which is preliminary data.</text>
</comment>
<feature type="domain" description="PD-(D/E)XK endonuclease-like" evidence="8">
    <location>
        <begin position="11"/>
        <end position="307"/>
    </location>
</feature>
<evidence type="ECO:0000256" key="2">
    <source>
        <dbReference type="ARBA" id="ARBA00022763"/>
    </source>
</evidence>
<gene>
    <name evidence="9" type="ORF">J2S74_000496</name>
</gene>
<keyword evidence="5" id="KW-0067">ATP-binding</keyword>
<keyword evidence="3" id="KW-0378">Hydrolase</keyword>
<sequence length="310" mass="37275">MLQRKLYPEFSWSLSRHKTLMDCSRKYGFHYYFSHSGWFNDSPDLAKQTYRLKKITNLPILFGEVLHSIIEKVIKDYQQSAFIPAEEELVSFIRKSLNTAFIDSTRHQEEWTQRPKYYKMLHEIYYYGELEEADIKEMEDRLAVCVKNFLASKSFTDITSKKEMQFVQSEEFRTLTLFGVKVFVVIDFLYKDLKEDKWIIVDWKTGKETMEDRNQLALYALYLKEKYKVPLEKIEIRNEYLLTGNCQQYYLKEIDLQHVLQRMEMSLTEMGKYVLDEDTNEPIDLEFFSKTEYTKKCLKCNYKELCEEGC</sequence>
<evidence type="ECO:0000256" key="5">
    <source>
        <dbReference type="ARBA" id="ARBA00022840"/>
    </source>
</evidence>
<keyword evidence="7" id="KW-0234">DNA repair</keyword>
<evidence type="ECO:0000256" key="7">
    <source>
        <dbReference type="ARBA" id="ARBA00023204"/>
    </source>
</evidence>
<dbReference type="Proteomes" id="UP001230005">
    <property type="component" value="Unassembled WGS sequence"/>
</dbReference>